<evidence type="ECO:0000313" key="1">
    <source>
        <dbReference type="EMBL" id="KWU01738.1"/>
    </source>
</evidence>
<gene>
    <name evidence="1" type="ORF">APQ14_04515</name>
</gene>
<accession>A0A109DA90</accession>
<proteinExistence type="predicted"/>
<name>A0A109DA90_9VIBR</name>
<reference evidence="1 2" key="1">
    <citation type="submission" date="2015-11" db="EMBL/GenBank/DDBJ databases">
        <title>Draft WGS of Vibrio toranzoniae.</title>
        <authorList>
            <person name="Lasa A."/>
            <person name="Romalde J.L."/>
        </authorList>
    </citation>
    <scope>NUCLEOTIDE SEQUENCE [LARGE SCALE GENOMIC DNA]</scope>
    <source>
        <strain evidence="1 2">Vb 10.8</strain>
    </source>
</reference>
<protein>
    <submittedName>
        <fullName evidence="1">Uncharacterized protein</fullName>
    </submittedName>
</protein>
<dbReference type="AlphaFoldDB" id="A0A109DA90"/>
<dbReference type="Proteomes" id="UP000057389">
    <property type="component" value="Unassembled WGS sequence"/>
</dbReference>
<keyword evidence="2" id="KW-1185">Reference proteome</keyword>
<organism evidence="1 2">
    <name type="scientific">Vibrio toranzoniae</name>
    <dbReference type="NCBI Taxonomy" id="1194427"/>
    <lineage>
        <taxon>Bacteria</taxon>
        <taxon>Pseudomonadati</taxon>
        <taxon>Pseudomonadota</taxon>
        <taxon>Gammaproteobacteria</taxon>
        <taxon>Vibrionales</taxon>
        <taxon>Vibrionaceae</taxon>
        <taxon>Vibrio</taxon>
    </lineage>
</organism>
<sequence length="96" mass="10635">MSSDQLLEKALYSSASIHQPHSLKAYLAANYLNGYFAKSDNVWLKASELIDQTEIKVLGEYSATVQAPKFTGLPRKGERLLFGSRNLIATVNDTQT</sequence>
<comment type="caution">
    <text evidence="1">The sequence shown here is derived from an EMBL/GenBank/DDBJ whole genome shotgun (WGS) entry which is preliminary data.</text>
</comment>
<evidence type="ECO:0000313" key="2">
    <source>
        <dbReference type="Proteomes" id="UP000057389"/>
    </source>
</evidence>
<dbReference type="EMBL" id="LMXU01000009">
    <property type="protein sequence ID" value="KWU01738.1"/>
    <property type="molecule type" value="Genomic_DNA"/>
</dbReference>